<evidence type="ECO:0000313" key="1">
    <source>
        <dbReference type="EMBL" id="KAI0085858.1"/>
    </source>
</evidence>
<dbReference type="Proteomes" id="UP001055072">
    <property type="component" value="Unassembled WGS sequence"/>
</dbReference>
<organism evidence="1 2">
    <name type="scientific">Irpex rosettiformis</name>
    <dbReference type="NCBI Taxonomy" id="378272"/>
    <lineage>
        <taxon>Eukaryota</taxon>
        <taxon>Fungi</taxon>
        <taxon>Dikarya</taxon>
        <taxon>Basidiomycota</taxon>
        <taxon>Agaricomycotina</taxon>
        <taxon>Agaricomycetes</taxon>
        <taxon>Polyporales</taxon>
        <taxon>Irpicaceae</taxon>
        <taxon>Irpex</taxon>
    </lineage>
</organism>
<protein>
    <submittedName>
        <fullName evidence="1">Hemoglobin</fullName>
    </submittedName>
</protein>
<accession>A0ACB8TUW0</accession>
<proteinExistence type="predicted"/>
<sequence>MSTAYDDAVKTLPNPPPLTDHQKELIKATVPVLEQHGTEITKVFYKTMLGENPELRNVFNHSKQQRGDQAEALARAVLAYAANIDNLAPLLPAVERLCNKHASLGIQPLQYTIVGKYLLAAITTVVGADVFKGELYDAWAAAYWHLARLCFGREEELYKGGGWRGWREFVVEKKVKEAEDVVSFYFKPKDGKPLPQYKPGQYISVQKFITELGYNQSRQYSLSASPNPSHLRISVRRDRGLTITDPTTGKITPSQSSQLGWLSNLLHAHLNEGDAVELSAPFGDFFLVEEETGPVVFISAGVGVTPVLPMLHAVLAPVNQQQRKVGWVQVLRSRKAHALHDEIFADISAHKDLIRHAIFYNSPEDDEGADFTGRFEVARVPGEVLYLDDPKAVYYVCGPEGFMRDVGVALKERGVDVGRIRAEVFGQGAVPI</sequence>
<gene>
    <name evidence="1" type="ORF">BDY19DRAFT_996299</name>
</gene>
<comment type="caution">
    <text evidence="1">The sequence shown here is derived from an EMBL/GenBank/DDBJ whole genome shotgun (WGS) entry which is preliminary data.</text>
</comment>
<name>A0ACB8TUW0_9APHY</name>
<dbReference type="EMBL" id="MU274927">
    <property type="protein sequence ID" value="KAI0085858.1"/>
    <property type="molecule type" value="Genomic_DNA"/>
</dbReference>
<evidence type="ECO:0000313" key="2">
    <source>
        <dbReference type="Proteomes" id="UP001055072"/>
    </source>
</evidence>
<reference evidence="1" key="1">
    <citation type="journal article" date="2021" name="Environ. Microbiol.">
        <title>Gene family expansions and transcriptome signatures uncover fungal adaptations to wood decay.</title>
        <authorList>
            <person name="Hage H."/>
            <person name="Miyauchi S."/>
            <person name="Viragh M."/>
            <person name="Drula E."/>
            <person name="Min B."/>
            <person name="Chaduli D."/>
            <person name="Navarro D."/>
            <person name="Favel A."/>
            <person name="Norest M."/>
            <person name="Lesage-Meessen L."/>
            <person name="Balint B."/>
            <person name="Merenyi Z."/>
            <person name="de Eugenio L."/>
            <person name="Morin E."/>
            <person name="Martinez A.T."/>
            <person name="Baldrian P."/>
            <person name="Stursova M."/>
            <person name="Martinez M.J."/>
            <person name="Novotny C."/>
            <person name="Magnuson J.K."/>
            <person name="Spatafora J.W."/>
            <person name="Maurice S."/>
            <person name="Pangilinan J."/>
            <person name="Andreopoulos W."/>
            <person name="LaButti K."/>
            <person name="Hundley H."/>
            <person name="Na H."/>
            <person name="Kuo A."/>
            <person name="Barry K."/>
            <person name="Lipzen A."/>
            <person name="Henrissat B."/>
            <person name="Riley R."/>
            <person name="Ahrendt S."/>
            <person name="Nagy L.G."/>
            <person name="Grigoriev I.V."/>
            <person name="Martin F."/>
            <person name="Rosso M.N."/>
        </authorList>
    </citation>
    <scope>NUCLEOTIDE SEQUENCE</scope>
    <source>
        <strain evidence="1">CBS 384.51</strain>
    </source>
</reference>
<keyword evidence="2" id="KW-1185">Reference proteome</keyword>